<evidence type="ECO:0000313" key="2">
    <source>
        <dbReference type="EMBL" id="MCI66788.1"/>
    </source>
</evidence>
<comment type="caution">
    <text evidence="2">The sequence shown here is derived from an EMBL/GenBank/DDBJ whole genome shotgun (WGS) entry which is preliminary data.</text>
</comment>
<dbReference type="EMBL" id="LXQA010702321">
    <property type="protein sequence ID" value="MCI66788.1"/>
    <property type="molecule type" value="Genomic_DNA"/>
</dbReference>
<reference evidence="2 3" key="1">
    <citation type="journal article" date="2018" name="Front. Plant Sci.">
        <title>Red Clover (Trifolium pratense) and Zigzag Clover (T. medium) - A Picture of Genomic Similarities and Differences.</title>
        <authorList>
            <person name="Dluhosova J."/>
            <person name="Istvanek J."/>
            <person name="Nedelnik J."/>
            <person name="Repkova J."/>
        </authorList>
    </citation>
    <scope>NUCLEOTIDE SEQUENCE [LARGE SCALE GENOMIC DNA]</scope>
    <source>
        <strain evidence="3">cv. 10/8</strain>
        <tissue evidence="2">Leaf</tissue>
    </source>
</reference>
<protein>
    <submittedName>
        <fullName evidence="2">Uncharacterized protein</fullName>
    </submittedName>
</protein>
<feature type="non-terminal residue" evidence="2">
    <location>
        <position position="1"/>
    </location>
</feature>
<sequence length="50" mass="4966">EMTSATARLRQANAKKKVAAALGASGSTPSGTPSGQVSPAPSIEIVEKRG</sequence>
<dbReference type="AlphaFoldDB" id="A0A392U109"/>
<name>A0A392U109_9FABA</name>
<evidence type="ECO:0000313" key="3">
    <source>
        <dbReference type="Proteomes" id="UP000265520"/>
    </source>
</evidence>
<keyword evidence="3" id="KW-1185">Reference proteome</keyword>
<organism evidence="2 3">
    <name type="scientific">Trifolium medium</name>
    <dbReference type="NCBI Taxonomy" id="97028"/>
    <lineage>
        <taxon>Eukaryota</taxon>
        <taxon>Viridiplantae</taxon>
        <taxon>Streptophyta</taxon>
        <taxon>Embryophyta</taxon>
        <taxon>Tracheophyta</taxon>
        <taxon>Spermatophyta</taxon>
        <taxon>Magnoliopsida</taxon>
        <taxon>eudicotyledons</taxon>
        <taxon>Gunneridae</taxon>
        <taxon>Pentapetalae</taxon>
        <taxon>rosids</taxon>
        <taxon>fabids</taxon>
        <taxon>Fabales</taxon>
        <taxon>Fabaceae</taxon>
        <taxon>Papilionoideae</taxon>
        <taxon>50 kb inversion clade</taxon>
        <taxon>NPAAA clade</taxon>
        <taxon>Hologalegina</taxon>
        <taxon>IRL clade</taxon>
        <taxon>Trifolieae</taxon>
        <taxon>Trifolium</taxon>
    </lineage>
</organism>
<feature type="compositionally biased region" description="Low complexity" evidence="1">
    <location>
        <begin position="19"/>
        <end position="35"/>
    </location>
</feature>
<feature type="region of interest" description="Disordered" evidence="1">
    <location>
        <begin position="1"/>
        <end position="50"/>
    </location>
</feature>
<evidence type="ECO:0000256" key="1">
    <source>
        <dbReference type="SAM" id="MobiDB-lite"/>
    </source>
</evidence>
<proteinExistence type="predicted"/>
<accession>A0A392U109</accession>
<dbReference type="Proteomes" id="UP000265520">
    <property type="component" value="Unassembled WGS sequence"/>
</dbReference>